<sequence length="278" mass="32331">MNKMDDYHDQYQVTTPEYAYIKDVLGDDGEICYQKLFGKILIVDSLKYIMDNREDYYCSETKIGYGDDKIKKKITVKNSNFKICVNGSLSDGDRRWSEKSTTVLFPKIFACNLIKLSLQDQNISFNDYLVLVSSGTLVEISFITTQVIDKNNKTIPLEKLAEHLLNVQKIYMCYTTDEGTVESIRYACNYTDETSQALLDMPCFKKLKVFHLYCVPLEKTFKTFSKFMKKHAFADFDIRLRCFLPEQCVTDAENTQLEEIKKDLIETWPTNNKPQILI</sequence>
<evidence type="ECO:0000313" key="1">
    <source>
        <dbReference type="Proteomes" id="UP000887580"/>
    </source>
</evidence>
<accession>A0AC35G054</accession>
<evidence type="ECO:0000313" key="2">
    <source>
        <dbReference type="WBParaSite" id="PS1159_v2.g22776.t1"/>
    </source>
</evidence>
<protein>
    <submittedName>
        <fullName evidence="2">Uncharacterized protein</fullName>
    </submittedName>
</protein>
<organism evidence="1 2">
    <name type="scientific">Panagrolaimus sp. PS1159</name>
    <dbReference type="NCBI Taxonomy" id="55785"/>
    <lineage>
        <taxon>Eukaryota</taxon>
        <taxon>Metazoa</taxon>
        <taxon>Ecdysozoa</taxon>
        <taxon>Nematoda</taxon>
        <taxon>Chromadorea</taxon>
        <taxon>Rhabditida</taxon>
        <taxon>Tylenchina</taxon>
        <taxon>Panagrolaimomorpha</taxon>
        <taxon>Panagrolaimoidea</taxon>
        <taxon>Panagrolaimidae</taxon>
        <taxon>Panagrolaimus</taxon>
    </lineage>
</organism>
<name>A0AC35G054_9BILA</name>
<dbReference type="WBParaSite" id="PS1159_v2.g22776.t1">
    <property type="protein sequence ID" value="PS1159_v2.g22776.t1"/>
    <property type="gene ID" value="PS1159_v2.g22776"/>
</dbReference>
<reference evidence="2" key="1">
    <citation type="submission" date="2022-11" db="UniProtKB">
        <authorList>
            <consortium name="WormBaseParasite"/>
        </authorList>
    </citation>
    <scope>IDENTIFICATION</scope>
</reference>
<proteinExistence type="predicted"/>
<dbReference type="Proteomes" id="UP000887580">
    <property type="component" value="Unplaced"/>
</dbReference>